<name>A0AAD0SRC8_9BACT</name>
<keyword evidence="2" id="KW-1185">Reference proteome</keyword>
<proteinExistence type="predicted"/>
<sequence>MEEKTKLENYEKFLGDSKSDGGHWDKIQKRTATLFQVLIDGDLKELVFVLKYYPNYIEIVCDHFRYLYNYSGQEADIYAASKLLSMSEGYHQKQFVRNLVRKLEKIDEFDIYKLKDFLDNLVENQDKIHPIILAFYKSEIENNIKNNSYHMLQVKVLAKNLEKLLVDNSFDFSATDRDANLDIPYMD</sequence>
<dbReference type="RefSeq" id="WP_118886677.1">
    <property type="nucleotide sequence ID" value="NZ_CP032100.1"/>
</dbReference>
<accession>A0AAD0SRC8</accession>
<protein>
    <submittedName>
        <fullName evidence="1">Uncharacterized protein</fullName>
    </submittedName>
</protein>
<gene>
    <name evidence="1" type="ORF">ASUIS_1683</name>
</gene>
<dbReference type="AlphaFoldDB" id="A0AAD0SRC8"/>
<evidence type="ECO:0000313" key="2">
    <source>
        <dbReference type="Proteomes" id="UP000263040"/>
    </source>
</evidence>
<evidence type="ECO:0000313" key="1">
    <source>
        <dbReference type="EMBL" id="AXX90161.1"/>
    </source>
</evidence>
<dbReference type="KEGG" id="asui:ASUIS_1683"/>
<organism evidence="1 2">
    <name type="scientific">Arcobacter suis CECT 7833</name>
    <dbReference type="NCBI Taxonomy" id="663365"/>
    <lineage>
        <taxon>Bacteria</taxon>
        <taxon>Pseudomonadati</taxon>
        <taxon>Campylobacterota</taxon>
        <taxon>Epsilonproteobacteria</taxon>
        <taxon>Campylobacterales</taxon>
        <taxon>Arcobacteraceae</taxon>
        <taxon>Arcobacter</taxon>
    </lineage>
</organism>
<dbReference type="EMBL" id="CP032100">
    <property type="protein sequence ID" value="AXX90161.1"/>
    <property type="molecule type" value="Genomic_DNA"/>
</dbReference>
<reference evidence="1 2" key="1">
    <citation type="submission" date="2018-08" db="EMBL/GenBank/DDBJ databases">
        <title>Complete genome of the Arcobacter suis type strain LMG 26152.</title>
        <authorList>
            <person name="Miller W.G."/>
            <person name="Yee E."/>
            <person name="Bono J.L."/>
        </authorList>
    </citation>
    <scope>NUCLEOTIDE SEQUENCE [LARGE SCALE GENOMIC DNA]</scope>
    <source>
        <strain evidence="1 2">CECT 7833</strain>
    </source>
</reference>
<dbReference type="Proteomes" id="UP000263040">
    <property type="component" value="Chromosome"/>
</dbReference>